<keyword evidence="4" id="KW-1185">Reference proteome</keyword>
<organism evidence="3 4">
    <name type="scientific">Lophiotrema nucula</name>
    <dbReference type="NCBI Taxonomy" id="690887"/>
    <lineage>
        <taxon>Eukaryota</taxon>
        <taxon>Fungi</taxon>
        <taxon>Dikarya</taxon>
        <taxon>Ascomycota</taxon>
        <taxon>Pezizomycotina</taxon>
        <taxon>Dothideomycetes</taxon>
        <taxon>Pleosporomycetidae</taxon>
        <taxon>Pleosporales</taxon>
        <taxon>Lophiotremataceae</taxon>
        <taxon>Lophiotrema</taxon>
    </lineage>
</organism>
<dbReference type="Proteomes" id="UP000799770">
    <property type="component" value="Unassembled WGS sequence"/>
</dbReference>
<name>A0A6A5ZA87_9PLEO</name>
<evidence type="ECO:0000313" key="4">
    <source>
        <dbReference type="Proteomes" id="UP000799770"/>
    </source>
</evidence>
<evidence type="ECO:0000256" key="2">
    <source>
        <dbReference type="SAM" id="MobiDB-lite"/>
    </source>
</evidence>
<proteinExistence type="predicted"/>
<evidence type="ECO:0000256" key="1">
    <source>
        <dbReference type="SAM" id="Coils"/>
    </source>
</evidence>
<dbReference type="AlphaFoldDB" id="A0A6A5ZA87"/>
<feature type="coiled-coil region" evidence="1">
    <location>
        <begin position="645"/>
        <end position="689"/>
    </location>
</feature>
<feature type="region of interest" description="Disordered" evidence="2">
    <location>
        <begin position="796"/>
        <end position="821"/>
    </location>
</feature>
<feature type="region of interest" description="Disordered" evidence="2">
    <location>
        <begin position="456"/>
        <end position="611"/>
    </location>
</feature>
<accession>A0A6A5ZA87</accession>
<reference evidence="3" key="1">
    <citation type="journal article" date="2020" name="Stud. Mycol.">
        <title>101 Dothideomycetes genomes: a test case for predicting lifestyles and emergence of pathogens.</title>
        <authorList>
            <person name="Haridas S."/>
            <person name="Albert R."/>
            <person name="Binder M."/>
            <person name="Bloem J."/>
            <person name="Labutti K."/>
            <person name="Salamov A."/>
            <person name="Andreopoulos B."/>
            <person name="Baker S."/>
            <person name="Barry K."/>
            <person name="Bills G."/>
            <person name="Bluhm B."/>
            <person name="Cannon C."/>
            <person name="Castanera R."/>
            <person name="Culley D."/>
            <person name="Daum C."/>
            <person name="Ezra D."/>
            <person name="Gonzalez J."/>
            <person name="Henrissat B."/>
            <person name="Kuo A."/>
            <person name="Liang C."/>
            <person name="Lipzen A."/>
            <person name="Lutzoni F."/>
            <person name="Magnuson J."/>
            <person name="Mondo S."/>
            <person name="Nolan M."/>
            <person name="Ohm R."/>
            <person name="Pangilinan J."/>
            <person name="Park H.-J."/>
            <person name="Ramirez L."/>
            <person name="Alfaro M."/>
            <person name="Sun H."/>
            <person name="Tritt A."/>
            <person name="Yoshinaga Y."/>
            <person name="Zwiers L.-H."/>
            <person name="Turgeon B."/>
            <person name="Goodwin S."/>
            <person name="Spatafora J."/>
            <person name="Crous P."/>
            <person name="Grigoriev I."/>
        </authorList>
    </citation>
    <scope>NUCLEOTIDE SEQUENCE</scope>
    <source>
        <strain evidence="3">CBS 627.86</strain>
    </source>
</reference>
<dbReference type="Gene3D" id="1.10.287.1490">
    <property type="match status" value="1"/>
</dbReference>
<feature type="region of interest" description="Disordered" evidence="2">
    <location>
        <begin position="867"/>
        <end position="946"/>
    </location>
</feature>
<dbReference type="EMBL" id="ML977321">
    <property type="protein sequence ID" value="KAF2116185.1"/>
    <property type="molecule type" value="Genomic_DNA"/>
</dbReference>
<keyword evidence="1" id="KW-0175">Coiled coil</keyword>
<protein>
    <submittedName>
        <fullName evidence="3">Uncharacterized protein</fullName>
    </submittedName>
</protein>
<gene>
    <name evidence="3" type="ORF">BDV96DRAFT_573519</name>
</gene>
<feature type="compositionally biased region" description="Basic and acidic residues" evidence="2">
    <location>
        <begin position="465"/>
        <end position="490"/>
    </location>
</feature>
<sequence length="1189" mass="130698">MASTAPQTIMGQADGPAGAKSDRVYARTLIGEMFSKFDRALKDAGQEDWVVGKTNSEDFDRKVTVYEEMRFREWKEHIKQYPNESYRSYILEGTQDILKAWLSEEERENGLENWIDELDLLEKWCKFLCGTVAAHLENVTCILNANLTASGLSGYEDAILDREGCENLTRAFAFRLIKNNDVNELEEKAGELVADLKVIEENRQYKIWAVRVYQELELSAPSTEDVTQSMSPPAIPPLPKQPFAQNFLRFEDKTSASPFKFGELSTGLGQENSTETSCITPLADSSGKHTLGSSLGTSPFNFAQSHSQLGTVPRQQQQSFGQQNATFGDISTLFPLPTTTPSGSSTTFLGQDTTTTIAPPKSGFIDWSSIPSFGTSPTTGTGEKHLSTNPFNFGLPAAAPSSSGSFHYGSLGTATTPASHQAFKTGWQTDAQGPADSRKFLTPQEHFKAAGIELHNAVASNTEDDTGHGARIESRKEENHGAEPQDRQDQTQEVDSSYIHDDDNGSVESDEDDFYESEAEEEPEEEGWVEAPPDGSQSGSSPNERSSSGLSSGQHPSTVQIPAKDPEDAEPSVEPHETTPAITTIEASLEAPSNKIQRKDNLTSTPITPHDEPQLSAAPAMASSVSAPSSSLAVEPLRQSPDPQLAILQNILQKIEANNTKLEATNLKIDTLQDGFNALQKDVAEFKERNLGIEKRLEGFETAIGELRTSHNTLKQPLSQIQSSTTQLKPLTERVSSLEETQAKLVQGFDSIGADRPQAKFEGSDTAIVRKEDPRDMISSDLKTIVEEVMEGRTLKDSFQAATPAAQAPNTHSSEDQTRETEIVGEQRHLTTQEHKKHKKKLDANGANIKALASQLGLFGSRVVSNTSHVAHQRPSATLDGKTVKRGEGSQTAATKDITKEPYPATKSKARLSSTSATPIQRKEQVGKGTVASHDPIVSPQSTSQTIGRVALQIPTKESLKNRNACLGEFRTQLMNAGVKGNVVPQIADDLLRLVEFEVLDAQEATRNRPNVIAETTKAIKSNIRGLFNQSSGSWLEQDCVAKLKAKVDACFNAFEACRKMLEEKSTMRRIRTDMDEAELLIKSVERTRSSLKPGEQFKDIDENIGYRKKNKQYIIRKNRGEMVNCGDRIWQYVDALGALSDKLSNEQALSSKLLQFCYDETRTLDADYNTTCRLLGGNYHICKEFETV</sequence>
<feature type="compositionally biased region" description="Low complexity" evidence="2">
    <location>
        <begin position="800"/>
        <end position="811"/>
    </location>
</feature>
<feature type="compositionally biased region" description="Acidic residues" evidence="2">
    <location>
        <begin position="504"/>
        <end position="528"/>
    </location>
</feature>
<evidence type="ECO:0000313" key="3">
    <source>
        <dbReference type="EMBL" id="KAF2116185.1"/>
    </source>
</evidence>
<feature type="compositionally biased region" description="Low complexity" evidence="2">
    <location>
        <begin position="535"/>
        <end position="553"/>
    </location>
</feature>